<dbReference type="AlphaFoldDB" id="A0A8J8MKY1"/>
<dbReference type="PANTHER" id="PTHR42852">
    <property type="entry name" value="THIOL:DISULFIDE INTERCHANGE PROTEIN DSBE"/>
    <property type="match status" value="1"/>
</dbReference>
<dbReference type="PROSITE" id="PS51352">
    <property type="entry name" value="THIOREDOXIN_2"/>
    <property type="match status" value="1"/>
</dbReference>
<keyword evidence="1" id="KW-1133">Transmembrane helix</keyword>
<sequence length="203" mass="22556">MKKNIVYSVLVIVLGIFICVIAINPGIVGDHGMEGNPYYEENTNGAQDNPIFGEHAMGPQGKNPVAGKQLEFKTTDMDDNKVDNSIFGEQQLTLLNLWSIHCPPCVEELPELEKIANDYKGKVSVVGIVDDTDMEGVKEVLKKKGVTYTNIIPDKGLQDVMNQFDYIPVTLIVNKEGKVLEKFVPGSSDYEYFKSIITELLDK</sequence>
<protein>
    <submittedName>
        <fullName evidence="3">TlpA family protein disulfide reductase</fullName>
    </submittedName>
</protein>
<dbReference type="KEGG" id="vpy:HZI73_12945"/>
<dbReference type="CDD" id="cd02966">
    <property type="entry name" value="TlpA_like_family"/>
    <property type="match status" value="1"/>
</dbReference>
<reference evidence="3" key="1">
    <citation type="submission" date="2020-07" db="EMBL/GenBank/DDBJ databases">
        <title>Vallitalea pronyensis genome.</title>
        <authorList>
            <person name="Postec A."/>
        </authorList>
    </citation>
    <scope>NUCLEOTIDE SEQUENCE</scope>
    <source>
        <strain evidence="3">FatNI3</strain>
    </source>
</reference>
<dbReference type="InterPro" id="IPR013766">
    <property type="entry name" value="Thioredoxin_domain"/>
</dbReference>
<dbReference type="InterPro" id="IPR036249">
    <property type="entry name" value="Thioredoxin-like_sf"/>
</dbReference>
<keyword evidence="1" id="KW-0812">Transmembrane</keyword>
<dbReference type="Gene3D" id="3.40.30.10">
    <property type="entry name" value="Glutaredoxin"/>
    <property type="match status" value="1"/>
</dbReference>
<dbReference type="GO" id="GO:0016491">
    <property type="term" value="F:oxidoreductase activity"/>
    <property type="evidence" value="ECO:0007669"/>
    <property type="project" value="InterPro"/>
</dbReference>
<dbReference type="InterPro" id="IPR013740">
    <property type="entry name" value="Redoxin"/>
</dbReference>
<organism evidence="3 4">
    <name type="scientific">Vallitalea pronyensis</name>
    <dbReference type="NCBI Taxonomy" id="1348613"/>
    <lineage>
        <taxon>Bacteria</taxon>
        <taxon>Bacillati</taxon>
        <taxon>Bacillota</taxon>
        <taxon>Clostridia</taxon>
        <taxon>Lachnospirales</taxon>
        <taxon>Vallitaleaceae</taxon>
        <taxon>Vallitalea</taxon>
    </lineage>
</organism>
<dbReference type="Pfam" id="PF08534">
    <property type="entry name" value="Redoxin"/>
    <property type="match status" value="1"/>
</dbReference>
<evidence type="ECO:0000256" key="1">
    <source>
        <dbReference type="SAM" id="Phobius"/>
    </source>
</evidence>
<feature type="transmembrane region" description="Helical" evidence="1">
    <location>
        <begin position="6"/>
        <end position="23"/>
    </location>
</feature>
<dbReference type="SUPFAM" id="SSF52833">
    <property type="entry name" value="Thioredoxin-like"/>
    <property type="match status" value="1"/>
</dbReference>
<dbReference type="PANTHER" id="PTHR42852:SF13">
    <property type="entry name" value="PROTEIN DIPZ"/>
    <property type="match status" value="1"/>
</dbReference>
<proteinExistence type="predicted"/>
<name>A0A8J8MKY1_9FIRM</name>
<dbReference type="EMBL" id="CP058649">
    <property type="protein sequence ID" value="QUI23138.1"/>
    <property type="molecule type" value="Genomic_DNA"/>
</dbReference>
<evidence type="ECO:0000313" key="3">
    <source>
        <dbReference type="EMBL" id="QUI23138.1"/>
    </source>
</evidence>
<dbReference type="Proteomes" id="UP000683246">
    <property type="component" value="Chromosome"/>
</dbReference>
<accession>A0A8J8MKY1</accession>
<keyword evidence="1" id="KW-0472">Membrane</keyword>
<feature type="domain" description="Thioredoxin" evidence="2">
    <location>
        <begin position="63"/>
        <end position="202"/>
    </location>
</feature>
<keyword evidence="4" id="KW-1185">Reference proteome</keyword>
<dbReference type="InterPro" id="IPR050553">
    <property type="entry name" value="Thioredoxin_ResA/DsbE_sf"/>
</dbReference>
<gene>
    <name evidence="3" type="ORF">HZI73_12945</name>
</gene>
<evidence type="ECO:0000313" key="4">
    <source>
        <dbReference type="Proteomes" id="UP000683246"/>
    </source>
</evidence>
<evidence type="ECO:0000259" key="2">
    <source>
        <dbReference type="PROSITE" id="PS51352"/>
    </source>
</evidence>
<dbReference type="RefSeq" id="WP_212698639.1">
    <property type="nucleotide sequence ID" value="NZ_CP058649.1"/>
</dbReference>